<proteinExistence type="predicted"/>
<feature type="non-terminal residue" evidence="2">
    <location>
        <position position="1"/>
    </location>
</feature>
<evidence type="ECO:0000256" key="1">
    <source>
        <dbReference type="SAM" id="Phobius"/>
    </source>
</evidence>
<keyword evidence="3" id="KW-1185">Reference proteome</keyword>
<sequence>IYFNLVTIKVQQKAEKVNYYSIKKQATTVTEESLAMFFIFVIYIFSQRKYFWPSVFNCVSFFVATDTIIFIVSLCVFLMESTPVSVFLGETTEAAIVAIFVI</sequence>
<comment type="caution">
    <text evidence="2">The sequence shown here is derived from an EMBL/GenBank/DDBJ whole genome shotgun (WGS) entry which is preliminary data.</text>
</comment>
<evidence type="ECO:0000313" key="2">
    <source>
        <dbReference type="EMBL" id="MEQ2286194.1"/>
    </source>
</evidence>
<gene>
    <name evidence="2" type="ORF">AMECASPLE_039779</name>
</gene>
<evidence type="ECO:0000313" key="3">
    <source>
        <dbReference type="Proteomes" id="UP001469553"/>
    </source>
</evidence>
<keyword evidence="1" id="KW-0472">Membrane</keyword>
<dbReference type="EMBL" id="JAHRIP010018454">
    <property type="protein sequence ID" value="MEQ2286194.1"/>
    <property type="molecule type" value="Genomic_DNA"/>
</dbReference>
<accession>A0ABV0XXE7</accession>
<organism evidence="2 3">
    <name type="scientific">Ameca splendens</name>
    <dbReference type="NCBI Taxonomy" id="208324"/>
    <lineage>
        <taxon>Eukaryota</taxon>
        <taxon>Metazoa</taxon>
        <taxon>Chordata</taxon>
        <taxon>Craniata</taxon>
        <taxon>Vertebrata</taxon>
        <taxon>Euteleostomi</taxon>
        <taxon>Actinopterygii</taxon>
        <taxon>Neopterygii</taxon>
        <taxon>Teleostei</taxon>
        <taxon>Neoteleostei</taxon>
        <taxon>Acanthomorphata</taxon>
        <taxon>Ovalentaria</taxon>
        <taxon>Atherinomorphae</taxon>
        <taxon>Cyprinodontiformes</taxon>
        <taxon>Goodeidae</taxon>
        <taxon>Ameca</taxon>
    </lineage>
</organism>
<name>A0ABV0XXE7_9TELE</name>
<reference evidence="2 3" key="1">
    <citation type="submission" date="2021-06" db="EMBL/GenBank/DDBJ databases">
        <authorList>
            <person name="Palmer J.M."/>
        </authorList>
    </citation>
    <scope>NUCLEOTIDE SEQUENCE [LARGE SCALE GENOMIC DNA]</scope>
    <source>
        <strain evidence="2 3">AS_MEX2019</strain>
        <tissue evidence="2">Muscle</tissue>
    </source>
</reference>
<feature type="transmembrane region" description="Helical" evidence="1">
    <location>
        <begin position="58"/>
        <end position="79"/>
    </location>
</feature>
<keyword evidence="1" id="KW-0812">Transmembrane</keyword>
<protein>
    <submittedName>
        <fullName evidence="2">Uncharacterized protein</fullName>
    </submittedName>
</protein>
<dbReference type="Proteomes" id="UP001469553">
    <property type="component" value="Unassembled WGS sequence"/>
</dbReference>
<feature type="transmembrane region" description="Helical" evidence="1">
    <location>
        <begin position="26"/>
        <end position="46"/>
    </location>
</feature>
<keyword evidence="1" id="KW-1133">Transmembrane helix</keyword>